<dbReference type="Proteomes" id="UP000013966">
    <property type="component" value="Chromosome 3"/>
</dbReference>
<sequence length="58" mass="6510">MAPLSIFKTTKLMKKAVLAALVAGTTFFAIAPAFAASHHHQPVCHKVRVHHHWERHCK</sequence>
<dbReference type="HOGENOM" id="CLU_210815_0_0_4"/>
<evidence type="ECO:0000256" key="1">
    <source>
        <dbReference type="SAM" id="SignalP"/>
    </source>
</evidence>
<dbReference type="EMBL" id="AP013060">
    <property type="protein sequence ID" value="BAN26776.1"/>
    <property type="molecule type" value="Genomic_DNA"/>
</dbReference>
<keyword evidence="1" id="KW-0732">Signal</keyword>
<organism evidence="2 3">
    <name type="scientific">Caballeronia insecticola</name>
    <dbReference type="NCBI Taxonomy" id="758793"/>
    <lineage>
        <taxon>Bacteria</taxon>
        <taxon>Pseudomonadati</taxon>
        <taxon>Pseudomonadota</taxon>
        <taxon>Betaproteobacteria</taxon>
        <taxon>Burkholderiales</taxon>
        <taxon>Burkholderiaceae</taxon>
        <taxon>Caballeronia</taxon>
    </lineage>
</organism>
<evidence type="ECO:0000313" key="3">
    <source>
        <dbReference type="Proteomes" id="UP000013966"/>
    </source>
</evidence>
<proteinExistence type="predicted"/>
<accession>R4X2L6</accession>
<feature type="chain" id="PRO_5004373067" evidence="1">
    <location>
        <begin position="36"/>
        <end position="58"/>
    </location>
</feature>
<protein>
    <submittedName>
        <fullName evidence="2">Uncharacterized protein</fullName>
    </submittedName>
</protein>
<gene>
    <name evidence="2" type="ORF">BRPE64_CCDS06930</name>
</gene>
<reference evidence="2 3" key="2">
    <citation type="journal article" date="2018" name="Int. J. Syst. Evol. Microbiol.">
        <title>Burkholderia insecticola sp. nov., a gut symbiotic bacterium of the bean bug Riptortus pedestris.</title>
        <authorList>
            <person name="Takeshita K."/>
            <person name="Tamaki H."/>
            <person name="Ohbayashi T."/>
            <person name="Meng X.-Y."/>
            <person name="Sone T."/>
            <person name="Mitani Y."/>
            <person name="Peeters C."/>
            <person name="Kikuchi Y."/>
            <person name="Vandamme P."/>
        </authorList>
    </citation>
    <scope>NUCLEOTIDE SEQUENCE [LARGE SCALE GENOMIC DNA]</scope>
    <source>
        <strain evidence="2">RPE64</strain>
    </source>
</reference>
<keyword evidence="3" id="KW-1185">Reference proteome</keyword>
<dbReference type="PATRIC" id="fig|758793.3.peg.5004"/>
<evidence type="ECO:0000313" key="2">
    <source>
        <dbReference type="EMBL" id="BAN26776.1"/>
    </source>
</evidence>
<name>R4X2L6_9BURK</name>
<reference evidence="2 3" key="1">
    <citation type="journal article" date="2013" name="Genome Announc.">
        <title>Complete Genome Sequence of Burkholderia sp. Strain RPE64, Bacterial Symbiont of the Bean Bug Riptortus pedestris.</title>
        <authorList>
            <person name="Shibata T.F."/>
            <person name="Maeda T."/>
            <person name="Nikoh N."/>
            <person name="Yamaguchi K."/>
            <person name="Oshima K."/>
            <person name="Hattori M."/>
            <person name="Nishiyama T."/>
            <person name="Hasebe M."/>
            <person name="Fukatsu T."/>
            <person name="Kikuchi Y."/>
            <person name="Shigenobu S."/>
        </authorList>
    </citation>
    <scope>NUCLEOTIDE SEQUENCE [LARGE SCALE GENOMIC DNA]</scope>
</reference>
<dbReference type="AlphaFoldDB" id="R4X2L6"/>
<dbReference type="KEGG" id="buo:BRPE64_CCDS06930"/>
<feature type="signal peptide" evidence="1">
    <location>
        <begin position="1"/>
        <end position="35"/>
    </location>
</feature>